<feature type="compositionally biased region" description="Basic and acidic residues" evidence="1">
    <location>
        <begin position="316"/>
        <end position="339"/>
    </location>
</feature>
<dbReference type="EMBL" id="KI894032">
    <property type="protein sequence ID" value="OBR84099.1"/>
    <property type="molecule type" value="Genomic_DNA"/>
</dbReference>
<keyword evidence="4" id="KW-1185">Reference proteome</keyword>
<evidence type="ECO:0000256" key="1">
    <source>
        <dbReference type="SAM" id="MobiDB-lite"/>
    </source>
</evidence>
<name>A0A1A6A245_9TREE</name>
<feature type="compositionally biased region" description="Basic residues" evidence="1">
    <location>
        <begin position="440"/>
        <end position="454"/>
    </location>
</feature>
<dbReference type="RefSeq" id="XP_018261941.1">
    <property type="nucleotide sequence ID" value="XM_018408250.1"/>
</dbReference>
<reference evidence="2" key="1">
    <citation type="submission" date="2013-07" db="EMBL/GenBank/DDBJ databases">
        <title>The Genome Sequence of Cryptococcus dejecticola CBS10117.</title>
        <authorList>
            <consortium name="The Broad Institute Genome Sequencing Platform"/>
            <person name="Cuomo C."/>
            <person name="Litvintseva A."/>
            <person name="Chen Y."/>
            <person name="Heitman J."/>
            <person name="Sun S."/>
            <person name="Springer D."/>
            <person name="Dromer F."/>
            <person name="Young S.K."/>
            <person name="Zeng Q."/>
            <person name="Gargeya S."/>
            <person name="Fitzgerald M."/>
            <person name="Abouelleil A."/>
            <person name="Alvarado L."/>
            <person name="Berlin A.M."/>
            <person name="Chapman S.B."/>
            <person name="Dewar J."/>
            <person name="Goldberg J."/>
            <person name="Griggs A."/>
            <person name="Gujja S."/>
            <person name="Hansen M."/>
            <person name="Howarth C."/>
            <person name="Imamovic A."/>
            <person name="Larimer J."/>
            <person name="McCowan C."/>
            <person name="Murphy C."/>
            <person name="Pearson M."/>
            <person name="Priest M."/>
            <person name="Roberts A."/>
            <person name="Saif S."/>
            <person name="Shea T."/>
            <person name="Sykes S."/>
            <person name="Wortman J."/>
            <person name="Nusbaum C."/>
            <person name="Birren B."/>
        </authorList>
    </citation>
    <scope>NUCLEOTIDE SEQUENCE [LARGE SCALE GENOMIC DNA]</scope>
    <source>
        <strain evidence="2">CBS 10117</strain>
    </source>
</reference>
<sequence length="586" mass="67435">MASSAEVAEVLDRRILSVIWELLNSDSSPNELFGCPALRLNDIYAALNVKSEQLDLNNIVSIVERHTADLVGDGYTASLKSVRRGQSKEYYIVFQLTSQIQIADSKTHESRSSALSDQTPLKKPTEKLDEDAGQVKTIGLIPGLPGAESHATTKAQPKSAKQKIFRALGWSKKKDPSEAVTQHDVNNKSRQIISQHEDDRTIDIQAEHESMILENMPATEQASMHRNFSSSPIGLSPSTHNRRDNLEEQDGSDWLEKTRGWHRPRASHEDIENTRENDAEPKPERKGTEWDIIDAYSYDHDEASDLDDTSSPAPSIEDRSKVSKEQDTDNAPRTRDGLSKRKLKSSFGQNEISINHRPVREPTKDEFEGTIAEYFDEYAGNEHEEDDADASCSWPQDIKGTFHEERRDRHDHQHNHKHTNQYGLDHESNDDVKHPSSDRQHRHNHENKDGHRRRAEADRPIEHQHREKNQKDELSKSENNRRSDREDIRRRSEHNSHRSIRERDREREQETKREGDHTVYFRSKKDKQYHVQVDTPFLLKSFEGLPFEPDLSVFDSLAWMKDKWQLVVAELIAVLGIVYILQASGF</sequence>
<dbReference type="OrthoDB" id="2565260at2759"/>
<feature type="compositionally biased region" description="Basic and acidic residues" evidence="1">
    <location>
        <begin position="358"/>
        <end position="367"/>
    </location>
</feature>
<evidence type="ECO:0000313" key="3">
    <source>
        <dbReference type="EMBL" id="WWC63003.1"/>
    </source>
</evidence>
<feature type="compositionally biased region" description="Basic and acidic residues" evidence="1">
    <location>
        <begin position="400"/>
        <end position="411"/>
    </location>
</feature>
<reference evidence="3" key="2">
    <citation type="submission" date="2013-07" db="EMBL/GenBank/DDBJ databases">
        <authorList>
            <consortium name="The Broad Institute Genome Sequencing Platform"/>
            <person name="Cuomo C."/>
            <person name="Litvintseva A."/>
            <person name="Chen Y."/>
            <person name="Heitman J."/>
            <person name="Sun S."/>
            <person name="Springer D."/>
            <person name="Dromer F."/>
            <person name="Young S.K."/>
            <person name="Zeng Q."/>
            <person name="Gargeya S."/>
            <person name="Fitzgerald M."/>
            <person name="Abouelleil A."/>
            <person name="Alvarado L."/>
            <person name="Berlin A.M."/>
            <person name="Chapman S.B."/>
            <person name="Dewar J."/>
            <person name="Goldberg J."/>
            <person name="Griggs A."/>
            <person name="Gujja S."/>
            <person name="Hansen M."/>
            <person name="Howarth C."/>
            <person name="Imamovic A."/>
            <person name="Larimer J."/>
            <person name="McCowan C."/>
            <person name="Murphy C."/>
            <person name="Pearson M."/>
            <person name="Priest M."/>
            <person name="Roberts A."/>
            <person name="Saif S."/>
            <person name="Shea T."/>
            <person name="Sykes S."/>
            <person name="Wortman J."/>
            <person name="Nusbaum C."/>
            <person name="Birren B."/>
        </authorList>
    </citation>
    <scope>NUCLEOTIDE SEQUENCE</scope>
    <source>
        <strain evidence="3">CBS 10117</strain>
    </source>
</reference>
<dbReference type="VEuPathDB" id="FungiDB:I303_04956"/>
<feature type="compositionally biased region" description="Polar residues" evidence="1">
    <location>
        <begin position="221"/>
        <end position="239"/>
    </location>
</feature>
<accession>A0A1A6A245</accession>
<evidence type="ECO:0000313" key="4">
    <source>
        <dbReference type="Proteomes" id="UP000078595"/>
    </source>
</evidence>
<reference evidence="3" key="3">
    <citation type="submission" date="2024-02" db="EMBL/GenBank/DDBJ databases">
        <title>Comparative genomics of Cryptococcus and Kwoniella reveals pathogenesis evolution and contrasting modes of karyotype evolution via chromosome fusion or intercentromeric recombination.</title>
        <authorList>
            <person name="Coelho M.A."/>
            <person name="David-Palma M."/>
            <person name="Shea T."/>
            <person name="Bowers K."/>
            <person name="McGinley-Smith S."/>
            <person name="Mohammad A.W."/>
            <person name="Gnirke A."/>
            <person name="Yurkov A.M."/>
            <person name="Nowrousian M."/>
            <person name="Sun S."/>
            <person name="Cuomo C.A."/>
            <person name="Heitman J."/>
        </authorList>
    </citation>
    <scope>NUCLEOTIDE SEQUENCE</scope>
    <source>
        <strain evidence="3">CBS 10117</strain>
    </source>
</reference>
<feature type="region of interest" description="Disordered" evidence="1">
    <location>
        <begin position="105"/>
        <end position="129"/>
    </location>
</feature>
<feature type="region of interest" description="Disordered" evidence="1">
    <location>
        <begin position="171"/>
        <end position="200"/>
    </location>
</feature>
<dbReference type="Proteomes" id="UP000078595">
    <property type="component" value="Chromosome 6"/>
</dbReference>
<feature type="region of interest" description="Disordered" evidence="1">
    <location>
        <begin position="221"/>
        <end position="519"/>
    </location>
</feature>
<feature type="compositionally biased region" description="Polar residues" evidence="1">
    <location>
        <begin position="179"/>
        <end position="194"/>
    </location>
</feature>
<feature type="compositionally biased region" description="Basic and acidic residues" evidence="1">
    <location>
        <begin position="424"/>
        <end position="439"/>
    </location>
</feature>
<dbReference type="KEGG" id="kdj:28968655"/>
<protein>
    <submittedName>
        <fullName evidence="2">Uncharacterized protein</fullName>
    </submittedName>
</protein>
<organism evidence="2">
    <name type="scientific">Kwoniella dejecticola CBS 10117</name>
    <dbReference type="NCBI Taxonomy" id="1296121"/>
    <lineage>
        <taxon>Eukaryota</taxon>
        <taxon>Fungi</taxon>
        <taxon>Dikarya</taxon>
        <taxon>Basidiomycota</taxon>
        <taxon>Agaricomycotina</taxon>
        <taxon>Tremellomycetes</taxon>
        <taxon>Tremellales</taxon>
        <taxon>Cryptococcaceae</taxon>
        <taxon>Kwoniella</taxon>
    </lineage>
</organism>
<proteinExistence type="predicted"/>
<dbReference type="EMBL" id="CP144535">
    <property type="protein sequence ID" value="WWC63003.1"/>
    <property type="molecule type" value="Genomic_DNA"/>
</dbReference>
<feature type="compositionally biased region" description="Basic and acidic residues" evidence="1">
    <location>
        <begin position="455"/>
        <end position="519"/>
    </location>
</feature>
<dbReference type="AlphaFoldDB" id="A0A1A6A245"/>
<dbReference type="GeneID" id="28968655"/>
<dbReference type="STRING" id="1296121.A0A1A6A245"/>
<gene>
    <name evidence="2" type="ORF">I303_04956</name>
    <name evidence="3" type="ORF">I303_105601</name>
</gene>
<feature type="compositionally biased region" description="Basic and acidic residues" evidence="1">
    <location>
        <begin position="266"/>
        <end position="289"/>
    </location>
</feature>
<evidence type="ECO:0000313" key="2">
    <source>
        <dbReference type="EMBL" id="OBR84099.1"/>
    </source>
</evidence>